<dbReference type="InterPro" id="IPR036366">
    <property type="entry name" value="PGBDSf"/>
</dbReference>
<dbReference type="Gene3D" id="1.10.530.10">
    <property type="match status" value="1"/>
</dbReference>
<gene>
    <name evidence="4" type="ORF">JI748_15210</name>
</gene>
<dbReference type="InterPro" id="IPR023346">
    <property type="entry name" value="Lysozyme-like_dom_sf"/>
</dbReference>
<dbReference type="InterPro" id="IPR043426">
    <property type="entry name" value="MltB-like"/>
</dbReference>
<evidence type="ECO:0000259" key="3">
    <source>
        <dbReference type="Pfam" id="PF13406"/>
    </source>
</evidence>
<accession>A0ABX7C5P7</accession>
<evidence type="ECO:0000256" key="1">
    <source>
        <dbReference type="SAM" id="SignalP"/>
    </source>
</evidence>
<organism evidence="4 5">
    <name type="scientific">Devosia rhizoryzae</name>
    <dbReference type="NCBI Taxonomy" id="2774137"/>
    <lineage>
        <taxon>Bacteria</taxon>
        <taxon>Pseudomonadati</taxon>
        <taxon>Pseudomonadota</taxon>
        <taxon>Alphaproteobacteria</taxon>
        <taxon>Hyphomicrobiales</taxon>
        <taxon>Devosiaceae</taxon>
        <taxon>Devosia</taxon>
    </lineage>
</organism>
<feature type="chain" id="PRO_5045108321" evidence="1">
    <location>
        <begin position="18"/>
        <end position="398"/>
    </location>
</feature>
<dbReference type="SUPFAM" id="SSF53955">
    <property type="entry name" value="Lysozyme-like"/>
    <property type="match status" value="1"/>
</dbReference>
<dbReference type="InterPro" id="IPR002477">
    <property type="entry name" value="Peptidoglycan-bd-like"/>
</dbReference>
<feature type="domain" description="Peptidoglycan binding-like" evidence="2">
    <location>
        <begin position="340"/>
        <end position="393"/>
    </location>
</feature>
<proteinExistence type="predicted"/>
<feature type="signal peptide" evidence="1">
    <location>
        <begin position="1"/>
        <end position="17"/>
    </location>
</feature>
<dbReference type="Proteomes" id="UP000595857">
    <property type="component" value="Chromosome"/>
</dbReference>
<dbReference type="Gene3D" id="1.10.8.350">
    <property type="entry name" value="Bacterial muramidase"/>
    <property type="match status" value="1"/>
</dbReference>
<dbReference type="EMBL" id="CP068046">
    <property type="protein sequence ID" value="QQR39062.1"/>
    <property type="molecule type" value="Genomic_DNA"/>
</dbReference>
<dbReference type="Pfam" id="PF13406">
    <property type="entry name" value="SLT_2"/>
    <property type="match status" value="1"/>
</dbReference>
<feature type="domain" description="Transglycosylase SLT" evidence="3">
    <location>
        <begin position="23"/>
        <end position="317"/>
    </location>
</feature>
<evidence type="ECO:0000259" key="2">
    <source>
        <dbReference type="Pfam" id="PF01471"/>
    </source>
</evidence>
<dbReference type="Gene3D" id="1.10.101.10">
    <property type="entry name" value="PGBD-like superfamily/PGBD"/>
    <property type="match status" value="1"/>
</dbReference>
<dbReference type="InterPro" id="IPR036365">
    <property type="entry name" value="PGBD-like_sf"/>
</dbReference>
<dbReference type="Pfam" id="PF01471">
    <property type="entry name" value="PG_binding_1"/>
    <property type="match status" value="1"/>
</dbReference>
<dbReference type="PANTHER" id="PTHR30163">
    <property type="entry name" value="MEMBRANE-BOUND LYTIC MUREIN TRANSGLYCOSYLASE B"/>
    <property type="match status" value="1"/>
</dbReference>
<dbReference type="InterPro" id="IPR031304">
    <property type="entry name" value="SLT_2"/>
</dbReference>
<dbReference type="NCBIfam" id="TIGR02283">
    <property type="entry name" value="MltB_2"/>
    <property type="match status" value="1"/>
</dbReference>
<dbReference type="SUPFAM" id="SSF47090">
    <property type="entry name" value="PGBD-like"/>
    <property type="match status" value="1"/>
</dbReference>
<name>A0ABX7C5P7_9HYPH</name>
<dbReference type="PANTHER" id="PTHR30163:SF8">
    <property type="entry name" value="LYTIC MUREIN TRANSGLYCOSYLASE"/>
    <property type="match status" value="1"/>
</dbReference>
<evidence type="ECO:0000313" key="5">
    <source>
        <dbReference type="Proteomes" id="UP000595857"/>
    </source>
</evidence>
<keyword evidence="1" id="KW-0732">Signal</keyword>
<keyword evidence="5" id="KW-1185">Reference proteome</keyword>
<protein>
    <submittedName>
        <fullName evidence="4">Lytic murein transglycosylase</fullName>
    </submittedName>
</protein>
<evidence type="ECO:0000313" key="4">
    <source>
        <dbReference type="EMBL" id="QQR39062.1"/>
    </source>
</evidence>
<dbReference type="RefSeq" id="WP_201632534.1">
    <property type="nucleotide sequence ID" value="NZ_CP068046.1"/>
</dbReference>
<dbReference type="InterPro" id="IPR011970">
    <property type="entry name" value="MltB_2"/>
</dbReference>
<sequence length="398" mass="42750">MRRAGLLWLVLATPALAQPSGSFADFVAEFRGEALANGVSAQLYDSIMPALTPDPNVPNLVDTQPEFTTPVWDYIDARVSASRVERGRAALSRNRELFAAVGQRYGVDPYLLGAIWGMETDYGGVLGNTSLIRPIVRSLATVAWQRRSRFVEDKADLVAALQLTERNGGSSPIGSWAGAIGHLQVNPSNVVKHGTDGDGDGRVDLHNSLADALATSAVFIRSLGYQPGQDWGFEVSVPEGFDYLLATRDQLRPISFFAERGIARVSGRPFAETGTPVFLYVPAGKTGPKFLMTANYLVLKGYNFSDSYAMAVAHLTDRLKGGGSFATPWPRNTTFPDLAQRKAIQQALGALGLYSGAVDGRLGPVTQAAYARFQAARGEVADGFVTRTAYEALAAATR</sequence>
<reference evidence="4 5" key="1">
    <citation type="submission" date="2021-01" db="EMBL/GenBank/DDBJ databases">
        <title>Genome seq and assembly of Devosia sp. LEGU1.</title>
        <authorList>
            <person name="Chhetri G."/>
        </authorList>
    </citation>
    <scope>NUCLEOTIDE SEQUENCE [LARGE SCALE GENOMIC DNA]</scope>
    <source>
        <strain evidence="4 5">LEGU1</strain>
    </source>
</reference>